<feature type="chain" id="PRO_5038384499" evidence="1">
    <location>
        <begin position="25"/>
        <end position="68"/>
    </location>
</feature>
<accession>A0A9D4MMS5</accession>
<sequence length="68" mass="7712">MDCQPSRLAAYWVYLQLLIMTVCGLQQFSQRPQNLDVIKGQMAVIKCAVENRKGNIQWAKGSTNPIML</sequence>
<dbReference type="EMBL" id="JAIWYP010000001">
    <property type="protein sequence ID" value="KAH3878112.1"/>
    <property type="molecule type" value="Genomic_DNA"/>
</dbReference>
<keyword evidence="3" id="KW-1185">Reference proteome</keyword>
<comment type="caution">
    <text evidence="2">The sequence shown here is derived from an EMBL/GenBank/DDBJ whole genome shotgun (WGS) entry which is preliminary data.</text>
</comment>
<evidence type="ECO:0000256" key="1">
    <source>
        <dbReference type="SAM" id="SignalP"/>
    </source>
</evidence>
<name>A0A9D4MMS5_DREPO</name>
<keyword evidence="1" id="KW-0732">Signal</keyword>
<gene>
    <name evidence="2" type="ORF">DPMN_001996</name>
</gene>
<reference evidence="2" key="2">
    <citation type="submission" date="2020-11" db="EMBL/GenBank/DDBJ databases">
        <authorList>
            <person name="McCartney M.A."/>
            <person name="Auch B."/>
            <person name="Kono T."/>
            <person name="Mallez S."/>
            <person name="Becker A."/>
            <person name="Gohl D.M."/>
            <person name="Silverstein K.A.T."/>
            <person name="Koren S."/>
            <person name="Bechman K.B."/>
            <person name="Herman A."/>
            <person name="Abrahante J.E."/>
            <person name="Garbe J."/>
        </authorList>
    </citation>
    <scope>NUCLEOTIDE SEQUENCE</scope>
    <source>
        <strain evidence="2">Duluth1</strain>
        <tissue evidence="2">Whole animal</tissue>
    </source>
</reference>
<feature type="non-terminal residue" evidence="2">
    <location>
        <position position="1"/>
    </location>
</feature>
<reference evidence="2" key="1">
    <citation type="journal article" date="2019" name="bioRxiv">
        <title>The Genome of the Zebra Mussel, Dreissena polymorpha: A Resource for Invasive Species Research.</title>
        <authorList>
            <person name="McCartney M.A."/>
            <person name="Auch B."/>
            <person name="Kono T."/>
            <person name="Mallez S."/>
            <person name="Zhang Y."/>
            <person name="Obille A."/>
            <person name="Becker A."/>
            <person name="Abrahante J.E."/>
            <person name="Garbe J."/>
            <person name="Badalamenti J.P."/>
            <person name="Herman A."/>
            <person name="Mangelson H."/>
            <person name="Liachko I."/>
            <person name="Sullivan S."/>
            <person name="Sone E.D."/>
            <person name="Koren S."/>
            <person name="Silverstein K.A.T."/>
            <person name="Beckman K.B."/>
            <person name="Gohl D.M."/>
        </authorList>
    </citation>
    <scope>NUCLEOTIDE SEQUENCE</scope>
    <source>
        <strain evidence="2">Duluth1</strain>
        <tissue evidence="2">Whole animal</tissue>
    </source>
</reference>
<feature type="signal peptide" evidence="1">
    <location>
        <begin position="1"/>
        <end position="24"/>
    </location>
</feature>
<protein>
    <submittedName>
        <fullName evidence="2">Uncharacterized protein</fullName>
    </submittedName>
</protein>
<evidence type="ECO:0000313" key="2">
    <source>
        <dbReference type="EMBL" id="KAH3878112.1"/>
    </source>
</evidence>
<dbReference type="InterPro" id="IPR013783">
    <property type="entry name" value="Ig-like_fold"/>
</dbReference>
<dbReference type="AlphaFoldDB" id="A0A9D4MMS5"/>
<dbReference type="Gene3D" id="2.60.40.10">
    <property type="entry name" value="Immunoglobulins"/>
    <property type="match status" value="1"/>
</dbReference>
<proteinExistence type="predicted"/>
<organism evidence="2 3">
    <name type="scientific">Dreissena polymorpha</name>
    <name type="common">Zebra mussel</name>
    <name type="synonym">Mytilus polymorpha</name>
    <dbReference type="NCBI Taxonomy" id="45954"/>
    <lineage>
        <taxon>Eukaryota</taxon>
        <taxon>Metazoa</taxon>
        <taxon>Spiralia</taxon>
        <taxon>Lophotrochozoa</taxon>
        <taxon>Mollusca</taxon>
        <taxon>Bivalvia</taxon>
        <taxon>Autobranchia</taxon>
        <taxon>Heteroconchia</taxon>
        <taxon>Euheterodonta</taxon>
        <taxon>Imparidentia</taxon>
        <taxon>Neoheterodontei</taxon>
        <taxon>Myida</taxon>
        <taxon>Dreissenoidea</taxon>
        <taxon>Dreissenidae</taxon>
        <taxon>Dreissena</taxon>
    </lineage>
</organism>
<evidence type="ECO:0000313" key="3">
    <source>
        <dbReference type="Proteomes" id="UP000828390"/>
    </source>
</evidence>
<dbReference type="Proteomes" id="UP000828390">
    <property type="component" value="Unassembled WGS sequence"/>
</dbReference>